<name>A0A1D2VP15_9ASCO</name>
<evidence type="ECO:0000313" key="1">
    <source>
        <dbReference type="EMBL" id="ODV63295.1"/>
    </source>
</evidence>
<evidence type="ECO:0000313" key="2">
    <source>
        <dbReference type="Proteomes" id="UP000095038"/>
    </source>
</evidence>
<reference evidence="2" key="1">
    <citation type="submission" date="2016-05" db="EMBL/GenBank/DDBJ databases">
        <title>Comparative genomics of biotechnologically important yeasts.</title>
        <authorList>
            <consortium name="DOE Joint Genome Institute"/>
            <person name="Riley R."/>
            <person name="Haridas S."/>
            <person name="Wolfe K.H."/>
            <person name="Lopes M.R."/>
            <person name="Hittinger C.T."/>
            <person name="Goker M."/>
            <person name="Salamov A."/>
            <person name="Wisecaver J."/>
            <person name="Long T.M."/>
            <person name="Aerts A.L."/>
            <person name="Barry K."/>
            <person name="Choi C."/>
            <person name="Clum A."/>
            <person name="Coughlan A.Y."/>
            <person name="Deshpande S."/>
            <person name="Douglass A.P."/>
            <person name="Hanson S.J."/>
            <person name="Klenk H.-P."/>
            <person name="Labutti K."/>
            <person name="Lapidus A."/>
            <person name="Lindquist E."/>
            <person name="Lipzen A."/>
            <person name="Meier-Kolthoff J.P."/>
            <person name="Ohm R.A."/>
            <person name="Otillar R.P."/>
            <person name="Pangilinan J."/>
            <person name="Peng Y."/>
            <person name="Rokas A."/>
            <person name="Rosa C.A."/>
            <person name="Scheuner C."/>
            <person name="Sibirny A.A."/>
            <person name="Slot J.C."/>
            <person name="Stielow J.B."/>
            <person name="Sun H."/>
            <person name="Kurtzman C.P."/>
            <person name="Blackwell M."/>
            <person name="Grigoriev I.V."/>
            <person name="Jeffries T.W."/>
        </authorList>
    </citation>
    <scope>NUCLEOTIDE SEQUENCE [LARGE SCALE GENOMIC DNA]</scope>
    <source>
        <strain evidence="2">DSM 1968</strain>
    </source>
</reference>
<dbReference type="RefSeq" id="XP_020049602.1">
    <property type="nucleotide sequence ID" value="XM_020192181.1"/>
</dbReference>
<organism evidence="1 2">
    <name type="scientific">Ascoidea rubescens DSM 1968</name>
    <dbReference type="NCBI Taxonomy" id="1344418"/>
    <lineage>
        <taxon>Eukaryota</taxon>
        <taxon>Fungi</taxon>
        <taxon>Dikarya</taxon>
        <taxon>Ascomycota</taxon>
        <taxon>Saccharomycotina</taxon>
        <taxon>Saccharomycetes</taxon>
        <taxon>Ascoideaceae</taxon>
        <taxon>Ascoidea</taxon>
    </lineage>
</organism>
<gene>
    <name evidence="1" type="ORF">ASCRUDRAFT_73189</name>
</gene>
<dbReference type="Proteomes" id="UP000095038">
    <property type="component" value="Unassembled WGS sequence"/>
</dbReference>
<accession>A0A1D2VP15</accession>
<dbReference type="InParanoid" id="A0A1D2VP15"/>
<protein>
    <submittedName>
        <fullName evidence="1">Uncharacterized protein</fullName>
    </submittedName>
</protein>
<dbReference type="AlphaFoldDB" id="A0A1D2VP15"/>
<keyword evidence="2" id="KW-1185">Reference proteome</keyword>
<dbReference type="GeneID" id="30965817"/>
<proteinExistence type="predicted"/>
<dbReference type="EMBL" id="KV454475">
    <property type="protein sequence ID" value="ODV63295.1"/>
    <property type="molecule type" value="Genomic_DNA"/>
</dbReference>
<sequence length="109" mass="12250">MVLGEAAYGLASYVRFGDRGPGRGGYQRYVTDISETYHTSARDVRDASQLSQRKQRNIAGISGPLAVIHRYSAVLTHTHCWAIMLLLEKKKASKLKEQPIRVEMLNAKF</sequence>